<proteinExistence type="predicted"/>
<dbReference type="EMBL" id="JBHSQJ010000083">
    <property type="protein sequence ID" value="MFC5909594.1"/>
    <property type="molecule type" value="Genomic_DNA"/>
</dbReference>
<accession>A0ABW1G4T9</accession>
<evidence type="ECO:0000256" key="1">
    <source>
        <dbReference type="SAM" id="MobiDB-lite"/>
    </source>
</evidence>
<reference evidence="3" key="1">
    <citation type="journal article" date="2019" name="Int. J. Syst. Evol. Microbiol.">
        <title>The Global Catalogue of Microorganisms (GCM) 10K type strain sequencing project: providing services to taxonomists for standard genome sequencing and annotation.</title>
        <authorList>
            <consortium name="The Broad Institute Genomics Platform"/>
            <consortium name="The Broad Institute Genome Sequencing Center for Infectious Disease"/>
            <person name="Wu L."/>
            <person name="Ma J."/>
        </authorList>
    </citation>
    <scope>NUCLEOTIDE SEQUENCE [LARGE SCALE GENOMIC DNA]</scope>
    <source>
        <strain evidence="3">JCM 4816</strain>
    </source>
</reference>
<dbReference type="Proteomes" id="UP001596174">
    <property type="component" value="Unassembled WGS sequence"/>
</dbReference>
<keyword evidence="3" id="KW-1185">Reference proteome</keyword>
<gene>
    <name evidence="2" type="ORF">ACFP3V_20550</name>
</gene>
<comment type="caution">
    <text evidence="2">The sequence shown here is derived from an EMBL/GenBank/DDBJ whole genome shotgun (WGS) entry which is preliminary data.</text>
</comment>
<protein>
    <recommendedName>
        <fullName evidence="4">Glycosyltransferase</fullName>
    </recommendedName>
</protein>
<feature type="region of interest" description="Disordered" evidence="1">
    <location>
        <begin position="62"/>
        <end position="83"/>
    </location>
</feature>
<dbReference type="RefSeq" id="WP_380585517.1">
    <property type="nucleotide sequence ID" value="NZ_JBHSQJ010000083.1"/>
</dbReference>
<name>A0ABW1G4T9_9ACTN</name>
<feature type="non-terminal residue" evidence="2">
    <location>
        <position position="1"/>
    </location>
</feature>
<feature type="region of interest" description="Disordered" evidence="1">
    <location>
        <begin position="1"/>
        <end position="25"/>
    </location>
</feature>
<sequence length="406" mass="41294">GGGLGATGSAGPAGTASASGWTTAADSTDHGYVPGGGFAAAGATGSAGATARPDSAEHGVLAGVRRPAGGGGAAGTAAPAGDGGAGSAAGGALRVVVLLPTDVATREQLLAVAELARAEGVQVRVMDPRGSRAETAACMARLAVQLSAARGRLVLGDPFSRLIQALLPFSRARELVVVDDGTATLELAELLLSEAPLVRWHAGGRGGGRFARKAGEILLARPFELFTAMSGPVPLPGNAVLTANRYAWARRRFGAPTVRQGTVDLAGTSLVETGLVPEDRYVEGVAELCRAAGVSRYLAHRRERPEKLARIAAAAGVDVVRPRLPLELAALTEPVGELLLSFPSTVLHTLPLVLAGSPVQVRAVDSVHDWLSPTAPSRAAPFLRRVTQVHVPLPGATPAEAEVPYA</sequence>
<evidence type="ECO:0000313" key="3">
    <source>
        <dbReference type="Proteomes" id="UP001596174"/>
    </source>
</evidence>
<evidence type="ECO:0008006" key="4">
    <source>
        <dbReference type="Google" id="ProtNLM"/>
    </source>
</evidence>
<organism evidence="2 3">
    <name type="scientific">Streptacidiphilus monticola</name>
    <dbReference type="NCBI Taxonomy" id="2161674"/>
    <lineage>
        <taxon>Bacteria</taxon>
        <taxon>Bacillati</taxon>
        <taxon>Actinomycetota</taxon>
        <taxon>Actinomycetes</taxon>
        <taxon>Kitasatosporales</taxon>
        <taxon>Streptomycetaceae</taxon>
        <taxon>Streptacidiphilus</taxon>
    </lineage>
</organism>
<feature type="compositionally biased region" description="Low complexity" evidence="1">
    <location>
        <begin position="9"/>
        <end position="25"/>
    </location>
</feature>
<evidence type="ECO:0000313" key="2">
    <source>
        <dbReference type="EMBL" id="MFC5909594.1"/>
    </source>
</evidence>